<proteinExistence type="predicted"/>
<dbReference type="KEGG" id="snay:FZC37_02370"/>
<dbReference type="AlphaFoldDB" id="A0A5C0UIZ2"/>
<evidence type="ECO:0000313" key="2">
    <source>
        <dbReference type="Proteomes" id="UP000323844"/>
    </source>
</evidence>
<accession>A0A5C0UIZ2</accession>
<sequence>MTQIMDLERHKNKAKGRYTRFETLKRAFAESDMGRRPISDYLYTTSVRGAVFLDFRHIFGWQEMKKAVDISYTSFSSLRQMITPPWELKKFQHAFNNLFRYLLSDITSQNKIQSREIFNAVFDINCAARLLKRCCWCTKNLFLGPAKLGNVHTQYMDNGSDMPYGRLLRKITHTIARLVQTFERWYHEAKRCVNPQHRIPFYFKDNDDTPLQGRNRLWRGTIFRFVEFEEFLEDGSVNKNSNNFGNLKSIANVYNQSGKTEYVDLTNGAKPYGHGLTKYNHEKGSITYVLLPLKIYLN</sequence>
<evidence type="ECO:0000313" key="1">
    <source>
        <dbReference type="EMBL" id="QEK39759.1"/>
    </source>
</evidence>
<protein>
    <submittedName>
        <fullName evidence="1">Uncharacterized protein</fullName>
    </submittedName>
</protein>
<dbReference type="RefSeq" id="WP_148952120.1">
    <property type="nucleotide sequence ID" value="NZ_CP043312.1"/>
</dbReference>
<name>A0A5C0UIZ2_9RICK</name>
<dbReference type="EMBL" id="CP043312">
    <property type="protein sequence ID" value="QEK39759.1"/>
    <property type="molecule type" value="Genomic_DNA"/>
</dbReference>
<reference evidence="1 2" key="1">
    <citation type="submission" date="2019-08" db="EMBL/GenBank/DDBJ databases">
        <title>Highly reduced genomes of protist endosymbionts show evolutionary convergence.</title>
        <authorList>
            <person name="George E."/>
            <person name="Husnik F."/>
            <person name="Tashyreva D."/>
            <person name="Prokopchuk G."/>
            <person name="Horak A."/>
            <person name="Kwong W.K."/>
            <person name="Lukes J."/>
            <person name="Keeling P.J."/>
        </authorList>
    </citation>
    <scope>NUCLEOTIDE SEQUENCE [LARGE SCALE GENOMIC DNA]</scope>
    <source>
        <strain evidence="1">1621</strain>
    </source>
</reference>
<keyword evidence="2" id="KW-1185">Reference proteome</keyword>
<organism evidence="1 2">
    <name type="scientific">Candidatus Sneabacter namystus</name>
    <dbReference type="NCBI Taxonomy" id="2601646"/>
    <lineage>
        <taxon>Bacteria</taxon>
        <taxon>Pseudomonadati</taxon>
        <taxon>Pseudomonadota</taxon>
        <taxon>Alphaproteobacteria</taxon>
        <taxon>Rickettsiales</taxon>
        <taxon>Rickettsiaceae</taxon>
        <taxon>Rickettsieae</taxon>
        <taxon>Candidatus Sneabacter</taxon>
    </lineage>
</organism>
<dbReference type="Proteomes" id="UP000323844">
    <property type="component" value="Chromosome"/>
</dbReference>
<gene>
    <name evidence="1" type="ORF">FZC37_02370</name>
</gene>